<evidence type="ECO:0000313" key="2">
    <source>
        <dbReference type="EMBL" id="MBP2242278.1"/>
    </source>
</evidence>
<evidence type="ECO:0000313" key="3">
    <source>
        <dbReference type="Proteomes" id="UP001519293"/>
    </source>
</evidence>
<dbReference type="EMBL" id="JAGIKZ010000017">
    <property type="protein sequence ID" value="MBP2242278.1"/>
    <property type="molecule type" value="Genomic_DNA"/>
</dbReference>
<evidence type="ECO:0000256" key="1">
    <source>
        <dbReference type="SAM" id="MobiDB-lite"/>
    </source>
</evidence>
<reference evidence="2 3" key="1">
    <citation type="submission" date="2021-03" db="EMBL/GenBank/DDBJ databases">
        <title>Genomic Encyclopedia of Type Strains, Phase IV (KMG-IV): sequencing the most valuable type-strain genomes for metagenomic binning, comparative biology and taxonomic classification.</title>
        <authorList>
            <person name="Goeker M."/>
        </authorList>
    </citation>
    <scope>NUCLEOTIDE SEQUENCE [LARGE SCALE GENOMIC DNA]</scope>
    <source>
        <strain evidence="2 3">DSM 26675</strain>
    </source>
</reference>
<protein>
    <submittedName>
        <fullName evidence="2">Uncharacterized protein</fullName>
    </submittedName>
</protein>
<name>A0ABS4RHA7_9BACI</name>
<dbReference type="Proteomes" id="UP001519293">
    <property type="component" value="Unassembled WGS sequence"/>
</dbReference>
<feature type="region of interest" description="Disordered" evidence="1">
    <location>
        <begin position="1"/>
        <end position="31"/>
    </location>
</feature>
<keyword evidence="3" id="KW-1185">Reference proteome</keyword>
<organism evidence="2 3">
    <name type="scientific">Cytobacillus eiseniae</name>
    <dbReference type="NCBI Taxonomy" id="762947"/>
    <lineage>
        <taxon>Bacteria</taxon>
        <taxon>Bacillati</taxon>
        <taxon>Bacillota</taxon>
        <taxon>Bacilli</taxon>
        <taxon>Bacillales</taxon>
        <taxon>Bacillaceae</taxon>
        <taxon>Cytobacillus</taxon>
    </lineage>
</organism>
<comment type="caution">
    <text evidence="2">The sequence shown here is derived from an EMBL/GenBank/DDBJ whole genome shotgun (WGS) entry which is preliminary data.</text>
</comment>
<gene>
    <name evidence="2" type="ORF">J2Z40_002852</name>
</gene>
<proteinExistence type="predicted"/>
<sequence>MKPVDVGKVHHQVNEGQIEADRSRKSPSSSK</sequence>
<accession>A0ABS4RHA7</accession>